<keyword evidence="1" id="KW-0808">Transferase</keyword>
<evidence type="ECO:0000259" key="3">
    <source>
        <dbReference type="Pfam" id="PF12804"/>
    </source>
</evidence>
<dbReference type="GO" id="GO:0016779">
    <property type="term" value="F:nucleotidyltransferase activity"/>
    <property type="evidence" value="ECO:0007669"/>
    <property type="project" value="UniProtKB-KW"/>
</dbReference>
<evidence type="ECO:0000256" key="1">
    <source>
        <dbReference type="ARBA" id="ARBA00022679"/>
    </source>
</evidence>
<feature type="domain" description="MobA-like NTP transferase" evidence="3">
    <location>
        <begin position="11"/>
        <end position="160"/>
    </location>
</feature>
<evidence type="ECO:0000313" key="4">
    <source>
        <dbReference type="EMBL" id="GGA74986.1"/>
    </source>
</evidence>
<gene>
    <name evidence="4" type="primary">mobA</name>
    <name evidence="4" type="ORF">GCM10011521_11460</name>
</gene>
<dbReference type="RefSeq" id="WP_188662131.1">
    <property type="nucleotide sequence ID" value="NZ_BMKC01000001.1"/>
</dbReference>
<sequence length="190" mass="19912">MIAGADVTLGLLAGGRGERVGGRDKAWLPRAGKPALDAVLQELGTPAFAQRLASVRTPDPRWARREFTCVQDLRPGQPGPLAGLEALAAACRTPWLLVLPVDVHDLPENLFDRLAQLASPQGAWLRDGGGLQPLVGLWPGAGLQAATRSALDAGEAVVHRALATLCPATLDISPARLGNANTPEAYDQTP</sequence>
<dbReference type="PANTHER" id="PTHR19136">
    <property type="entry name" value="MOLYBDENUM COFACTOR GUANYLYLTRANSFERASE"/>
    <property type="match status" value="1"/>
</dbReference>
<keyword evidence="5" id="KW-1185">Reference proteome</keyword>
<dbReference type="InterPro" id="IPR025877">
    <property type="entry name" value="MobA-like_NTP_Trfase"/>
</dbReference>
<comment type="caution">
    <text evidence="4">The sequence shown here is derived from an EMBL/GenBank/DDBJ whole genome shotgun (WGS) entry which is preliminary data.</text>
</comment>
<dbReference type="Gene3D" id="3.90.550.10">
    <property type="entry name" value="Spore Coat Polysaccharide Biosynthesis Protein SpsA, Chain A"/>
    <property type="match status" value="1"/>
</dbReference>
<reference evidence="5" key="1">
    <citation type="journal article" date="2019" name="Int. J. Syst. Evol. Microbiol.">
        <title>The Global Catalogue of Microorganisms (GCM) 10K type strain sequencing project: providing services to taxonomists for standard genome sequencing and annotation.</title>
        <authorList>
            <consortium name="The Broad Institute Genomics Platform"/>
            <consortium name="The Broad Institute Genome Sequencing Center for Infectious Disease"/>
            <person name="Wu L."/>
            <person name="Ma J."/>
        </authorList>
    </citation>
    <scope>NUCLEOTIDE SEQUENCE [LARGE SCALE GENOMIC DNA]</scope>
    <source>
        <strain evidence="5">CGMCC 1.15905</strain>
    </source>
</reference>
<accession>A0ABQ1HF90</accession>
<evidence type="ECO:0000313" key="5">
    <source>
        <dbReference type="Proteomes" id="UP000623419"/>
    </source>
</evidence>
<dbReference type="SUPFAM" id="SSF53448">
    <property type="entry name" value="Nucleotide-diphospho-sugar transferases"/>
    <property type="match status" value="1"/>
</dbReference>
<dbReference type="Proteomes" id="UP000623419">
    <property type="component" value="Unassembled WGS sequence"/>
</dbReference>
<dbReference type="EMBL" id="BMKC01000001">
    <property type="protein sequence ID" value="GGA74986.1"/>
    <property type="molecule type" value="Genomic_DNA"/>
</dbReference>
<organism evidence="4 5">
    <name type="scientific">Arenimonas soli</name>
    <dbReference type="NCBI Taxonomy" id="2269504"/>
    <lineage>
        <taxon>Bacteria</taxon>
        <taxon>Pseudomonadati</taxon>
        <taxon>Pseudomonadota</taxon>
        <taxon>Gammaproteobacteria</taxon>
        <taxon>Lysobacterales</taxon>
        <taxon>Lysobacteraceae</taxon>
        <taxon>Arenimonas</taxon>
    </lineage>
</organism>
<evidence type="ECO:0000256" key="2">
    <source>
        <dbReference type="ARBA" id="ARBA00022842"/>
    </source>
</evidence>
<proteinExistence type="predicted"/>
<dbReference type="PANTHER" id="PTHR19136:SF81">
    <property type="entry name" value="MOLYBDENUM COFACTOR GUANYLYLTRANSFERASE"/>
    <property type="match status" value="1"/>
</dbReference>
<keyword evidence="4" id="KW-0548">Nucleotidyltransferase</keyword>
<protein>
    <submittedName>
        <fullName evidence="4">Molybdenum cofactor guanylyltransferase</fullName>
    </submittedName>
</protein>
<dbReference type="InterPro" id="IPR029044">
    <property type="entry name" value="Nucleotide-diphossugar_trans"/>
</dbReference>
<keyword evidence="2" id="KW-0460">Magnesium</keyword>
<dbReference type="Pfam" id="PF12804">
    <property type="entry name" value="NTP_transf_3"/>
    <property type="match status" value="1"/>
</dbReference>
<name>A0ABQ1HF90_9GAMM</name>